<dbReference type="SUPFAM" id="SSF51905">
    <property type="entry name" value="FAD/NAD(P)-binding domain"/>
    <property type="match status" value="1"/>
</dbReference>
<dbReference type="SUPFAM" id="SSF54373">
    <property type="entry name" value="FAD-linked reductases, C-terminal domain"/>
    <property type="match status" value="1"/>
</dbReference>
<evidence type="ECO:0000256" key="1">
    <source>
        <dbReference type="ARBA" id="ARBA00001974"/>
    </source>
</evidence>
<dbReference type="NCBIfam" id="TIGR03970">
    <property type="entry name" value="Rv0697"/>
    <property type="match status" value="1"/>
</dbReference>
<organism evidence="8 9">
    <name type="scientific">Pseudarthrobacter siccitolerans</name>
    <dbReference type="NCBI Taxonomy" id="861266"/>
    <lineage>
        <taxon>Bacteria</taxon>
        <taxon>Bacillati</taxon>
        <taxon>Actinomycetota</taxon>
        <taxon>Actinomycetes</taxon>
        <taxon>Micrococcales</taxon>
        <taxon>Micrococcaceae</taxon>
        <taxon>Pseudarthrobacter</taxon>
    </lineage>
</organism>
<dbReference type="PANTHER" id="PTHR11552">
    <property type="entry name" value="GLUCOSE-METHANOL-CHOLINE GMC OXIDOREDUCTASE"/>
    <property type="match status" value="1"/>
</dbReference>
<dbReference type="InterPro" id="IPR007867">
    <property type="entry name" value="GMC_OxRtase_C"/>
</dbReference>
<gene>
    <name evidence="8" type="ORF">ARTSIC4J27_4197</name>
</gene>
<dbReference type="EMBL" id="CAQI01000059">
    <property type="protein sequence ID" value="CCQ48195.1"/>
    <property type="molecule type" value="Genomic_DNA"/>
</dbReference>
<evidence type="ECO:0000256" key="6">
    <source>
        <dbReference type="SAM" id="MobiDB-lite"/>
    </source>
</evidence>
<feature type="region of interest" description="Disordered" evidence="6">
    <location>
        <begin position="140"/>
        <end position="162"/>
    </location>
</feature>
<keyword evidence="9" id="KW-1185">Reference proteome</keyword>
<evidence type="ECO:0000259" key="7">
    <source>
        <dbReference type="PROSITE" id="PS00624"/>
    </source>
</evidence>
<dbReference type="Gene3D" id="3.50.50.60">
    <property type="entry name" value="FAD/NAD(P)-binding domain"/>
    <property type="match status" value="1"/>
</dbReference>
<dbReference type="AlphaFoldDB" id="A0A024H7P7"/>
<feature type="domain" description="Glucose-methanol-choline oxidoreductase N-terminal" evidence="7">
    <location>
        <begin position="226"/>
        <end position="240"/>
    </location>
</feature>
<name>A0A024H7P7_9MICC</name>
<dbReference type="InterPro" id="IPR036188">
    <property type="entry name" value="FAD/NAD-bd_sf"/>
</dbReference>
<evidence type="ECO:0000256" key="5">
    <source>
        <dbReference type="PIRSR" id="PIRSR000137-2"/>
    </source>
</evidence>
<comment type="caution">
    <text evidence="8">The sequence shown here is derived from an EMBL/GenBank/DDBJ whole genome shotgun (WGS) entry which is preliminary data.</text>
</comment>
<comment type="cofactor">
    <cofactor evidence="1 5">
        <name>FAD</name>
        <dbReference type="ChEBI" id="CHEBI:57692"/>
    </cofactor>
</comment>
<evidence type="ECO:0000313" key="8">
    <source>
        <dbReference type="EMBL" id="CCQ48195.1"/>
    </source>
</evidence>
<accession>A0A024H7P7</accession>
<dbReference type="PIRSF" id="PIRSF000137">
    <property type="entry name" value="Alcohol_oxidase"/>
    <property type="match status" value="1"/>
</dbReference>
<dbReference type="GO" id="GO:0016614">
    <property type="term" value="F:oxidoreductase activity, acting on CH-OH group of donors"/>
    <property type="evidence" value="ECO:0007669"/>
    <property type="project" value="InterPro"/>
</dbReference>
<dbReference type="InterPro" id="IPR023978">
    <property type="entry name" value="GMC_oxidoreductase_bact"/>
</dbReference>
<reference evidence="9" key="1">
    <citation type="journal article" date="2014" name="Genome Announc.">
        <title>Genome Sequence of Arthrobacter siccitolerans 4J27, a Xeroprotectant-Producing Desiccation-Tolerant Microorganism.</title>
        <authorList>
            <person name="Manzanera M."/>
            <person name="Santa-Cruz-Calvo L."/>
            <person name="Vilchez J.I."/>
            <person name="Garcia-Fontana C."/>
            <person name="Silva-Castro G.A."/>
            <person name="Calvo C."/>
            <person name="Gonzalez-Lopez J."/>
        </authorList>
    </citation>
    <scope>NUCLEOTIDE SEQUENCE [LARGE SCALE GENOMIC DNA]</scope>
    <source>
        <strain evidence="9">4J27</strain>
    </source>
</reference>
<dbReference type="GO" id="GO:0050660">
    <property type="term" value="F:flavin adenine dinucleotide binding"/>
    <property type="evidence" value="ECO:0007669"/>
    <property type="project" value="InterPro"/>
</dbReference>
<dbReference type="InterPro" id="IPR000172">
    <property type="entry name" value="GMC_OxRdtase_N"/>
</dbReference>
<sequence length="516" mass="56042">MLLLEAGPVPASTEDFPPELLNAGTVQGAMPDHPLNWSFMGYLTPDLPYSIARGRILGGSTAISGTYFIRAPKQDFDRWSSGGNEEWAWDKVLPFYRKLENDLQFGESDMHGGSGPMTVSRPLQDHPVTKAFRRAVEELGFPAERDKNSEDGPGYGPMPSNSVSGLRINTGMAYINPVRDRQNLTVEGNSYVRRVLFKGSQAIGVEVLRAGAITTVEANEVVLSAGAVKTPHILLLSGLGPENELNRFHIPVIKNLPGVGKNFSDHPNLAITWRSKVPLVDYCTAQSMAAVLNFTARGSTCPGDLEILPLLKPMDYILTGSQPHAAHGSQKPAQVLHPGDLAFLISLQAATSRGQITLKSADPEVQPQIDFDYLSAETDLRRMREAVRTAVCLLRSKAFSPIFQDLTELTEPILQSDTLLNSWMRSRLGTAIHLCGSAKFGSPNDPDSVVDQYGRVHGVTGLRVADTSILPTAPTRGPAATAVLIGERMAVFIRGEARQELSYDAPGRASDPQPRK</sequence>
<keyword evidence="4 5" id="KW-0274">FAD</keyword>
<feature type="binding site" evidence="5">
    <location>
        <position position="192"/>
    </location>
    <ligand>
        <name>FAD</name>
        <dbReference type="ChEBI" id="CHEBI:57692"/>
    </ligand>
</feature>
<dbReference type="InterPro" id="IPR012132">
    <property type="entry name" value="GMC_OxRdtase"/>
</dbReference>
<proteinExistence type="inferred from homology"/>
<evidence type="ECO:0000256" key="4">
    <source>
        <dbReference type="ARBA" id="ARBA00022827"/>
    </source>
</evidence>
<dbReference type="PROSITE" id="PS00624">
    <property type="entry name" value="GMC_OXRED_2"/>
    <property type="match status" value="1"/>
</dbReference>
<dbReference type="STRING" id="861266.ARTSIC4J27_4197"/>
<dbReference type="Gene3D" id="3.30.410.40">
    <property type="match status" value="1"/>
</dbReference>
<evidence type="ECO:0000256" key="2">
    <source>
        <dbReference type="ARBA" id="ARBA00010790"/>
    </source>
</evidence>
<dbReference type="Pfam" id="PF00732">
    <property type="entry name" value="GMC_oxred_N"/>
    <property type="match status" value="1"/>
</dbReference>
<keyword evidence="3" id="KW-0285">Flavoprotein</keyword>
<dbReference type="Pfam" id="PF05199">
    <property type="entry name" value="GMC_oxred_C"/>
    <property type="match status" value="1"/>
</dbReference>
<evidence type="ECO:0000313" key="9">
    <source>
        <dbReference type="Proteomes" id="UP000035722"/>
    </source>
</evidence>
<comment type="similarity">
    <text evidence="2">Belongs to the GMC oxidoreductase family.</text>
</comment>
<dbReference type="Proteomes" id="UP000035722">
    <property type="component" value="Unassembled WGS sequence"/>
</dbReference>
<feature type="binding site" evidence="5">
    <location>
        <position position="301"/>
    </location>
    <ligand>
        <name>substrate</name>
    </ligand>
</feature>
<protein>
    <submittedName>
        <fullName evidence="8">GMC oxidoreductase family protein</fullName>
    </submittedName>
</protein>
<evidence type="ECO:0000256" key="3">
    <source>
        <dbReference type="ARBA" id="ARBA00022630"/>
    </source>
</evidence>
<dbReference type="PANTHER" id="PTHR11552:SF147">
    <property type="entry name" value="CHOLINE DEHYDROGENASE, MITOCHONDRIAL"/>
    <property type="match status" value="1"/>
</dbReference>